<dbReference type="EMBL" id="JBHTEE010000001">
    <property type="protein sequence ID" value="MFC7606332.1"/>
    <property type="molecule type" value="Genomic_DNA"/>
</dbReference>
<reference evidence="2" key="1">
    <citation type="journal article" date="2019" name="Int. J. Syst. Evol. Microbiol.">
        <title>The Global Catalogue of Microorganisms (GCM) 10K type strain sequencing project: providing services to taxonomists for standard genome sequencing and annotation.</title>
        <authorList>
            <consortium name="The Broad Institute Genomics Platform"/>
            <consortium name="The Broad Institute Genome Sequencing Center for Infectious Disease"/>
            <person name="Wu L."/>
            <person name="Ma J."/>
        </authorList>
    </citation>
    <scope>NUCLEOTIDE SEQUENCE [LARGE SCALE GENOMIC DNA]</scope>
    <source>
        <strain evidence="2">JCM 10083</strain>
    </source>
</reference>
<organism evidence="1 2">
    <name type="scientific">Streptosporangium amethystogenes subsp. fukuiense</name>
    <dbReference type="NCBI Taxonomy" id="698418"/>
    <lineage>
        <taxon>Bacteria</taxon>
        <taxon>Bacillati</taxon>
        <taxon>Actinomycetota</taxon>
        <taxon>Actinomycetes</taxon>
        <taxon>Streptosporangiales</taxon>
        <taxon>Streptosporangiaceae</taxon>
        <taxon>Streptosporangium</taxon>
    </lineage>
</organism>
<comment type="caution">
    <text evidence="1">The sequence shown here is derived from an EMBL/GenBank/DDBJ whole genome shotgun (WGS) entry which is preliminary data.</text>
</comment>
<keyword evidence="2" id="KW-1185">Reference proteome</keyword>
<evidence type="ECO:0000313" key="1">
    <source>
        <dbReference type="EMBL" id="MFC7606332.1"/>
    </source>
</evidence>
<evidence type="ECO:0000313" key="2">
    <source>
        <dbReference type="Proteomes" id="UP001596514"/>
    </source>
</evidence>
<name>A0ABW2TE55_9ACTN</name>
<gene>
    <name evidence="1" type="ORF">ACFQVD_40150</name>
</gene>
<proteinExistence type="predicted"/>
<sequence length="520" mass="58319">MNPGTWKLGDDPLDDRPTFLAHALAMSLRYGPGPWPEDAYRLPDDPPRRDREPFITSVVMDGIQSHHFGIEPDNNAVVEIADLISRLVTGDPAREDLLRLHDRLGTVSALGIADDLVDQIRRRRLPRNRIGEVGRHLTEHGTRRDAVKIGIVLLGVCGDERDRELLLLLGTLEELTLYAVVALQHTQPDRQRAAYELARRVRDWGRIHAVERLKGCDDPQIKAWLLRDGFRNGIMNEYLAHLAATTGDLYSALLEPDIDDTLLDGAADILAALALGGPAKDMGDYADAVPAMHRFADLLADRQATLDRLHAVLRILAFLRESDDDSPWPPDMIAQLRRRYEELTTQPRWNDLVLGCLADPHHVDFSHAMWAADELHLQVVEQIIARLKIDPLDEFAWHHAIRLATAEEAEQLSHLAERLLPLADLANGPEDSHDIGEEYGPDRALESIVGGLEAFPGIGLALIDVALRNRVTRIRRAALAALTTWPASAVPDEARHWMRQAASVEPHEETRTEMIDFLRR</sequence>
<dbReference type="RefSeq" id="WP_343970007.1">
    <property type="nucleotide sequence ID" value="NZ_BAAAGK010000081.1"/>
</dbReference>
<protein>
    <recommendedName>
        <fullName evidence="3">HEAT repeat domain-containing protein</fullName>
    </recommendedName>
</protein>
<evidence type="ECO:0008006" key="3">
    <source>
        <dbReference type="Google" id="ProtNLM"/>
    </source>
</evidence>
<accession>A0ABW2TE55</accession>
<dbReference type="Proteomes" id="UP001596514">
    <property type="component" value="Unassembled WGS sequence"/>
</dbReference>